<evidence type="ECO:0000256" key="1">
    <source>
        <dbReference type="SAM" id="Phobius"/>
    </source>
</evidence>
<evidence type="ECO:0000313" key="2">
    <source>
        <dbReference type="EMBL" id="OEH76560.1"/>
    </source>
</evidence>
<feature type="transmembrane region" description="Helical" evidence="1">
    <location>
        <begin position="115"/>
        <end position="135"/>
    </location>
</feature>
<accession>A0A1D3CZE0</accession>
<keyword evidence="1" id="KW-1133">Transmembrane helix</keyword>
<dbReference type="AlphaFoldDB" id="A0A1D3CZE0"/>
<dbReference type="InParanoid" id="A0A1D3CZE0"/>
<reference evidence="2 3" key="1">
    <citation type="journal article" date="2016" name="BMC Genomics">
        <title>Comparative genomics reveals Cyclospora cayetanensis possesses coccidia-like metabolism and invasion components but unique surface antigens.</title>
        <authorList>
            <person name="Liu S."/>
            <person name="Wang L."/>
            <person name="Zheng H."/>
            <person name="Xu Z."/>
            <person name="Roellig D.M."/>
            <person name="Li N."/>
            <person name="Frace M.A."/>
            <person name="Tang K."/>
            <person name="Arrowood M.J."/>
            <person name="Moss D.M."/>
            <person name="Zhang L."/>
            <person name="Feng Y."/>
            <person name="Xiao L."/>
        </authorList>
    </citation>
    <scope>NUCLEOTIDE SEQUENCE [LARGE SCALE GENOMIC DNA]</scope>
    <source>
        <strain evidence="2 3">CHN_HEN01</strain>
    </source>
</reference>
<dbReference type="EMBL" id="JROU02001416">
    <property type="protein sequence ID" value="OEH76560.1"/>
    <property type="molecule type" value="Genomic_DNA"/>
</dbReference>
<comment type="caution">
    <text evidence="2">The sequence shown here is derived from an EMBL/GenBank/DDBJ whole genome shotgun (WGS) entry which is preliminary data.</text>
</comment>
<gene>
    <name evidence="2" type="ORF">cyc_07525</name>
</gene>
<keyword evidence="1" id="KW-0472">Membrane</keyword>
<keyword evidence="1" id="KW-0812">Transmembrane</keyword>
<dbReference type="Proteomes" id="UP000095192">
    <property type="component" value="Unassembled WGS sequence"/>
</dbReference>
<proteinExistence type="predicted"/>
<keyword evidence="3" id="KW-1185">Reference proteome</keyword>
<dbReference type="VEuPathDB" id="ToxoDB:cyc_07525"/>
<organism evidence="2 3">
    <name type="scientific">Cyclospora cayetanensis</name>
    <dbReference type="NCBI Taxonomy" id="88456"/>
    <lineage>
        <taxon>Eukaryota</taxon>
        <taxon>Sar</taxon>
        <taxon>Alveolata</taxon>
        <taxon>Apicomplexa</taxon>
        <taxon>Conoidasida</taxon>
        <taxon>Coccidia</taxon>
        <taxon>Eucoccidiorida</taxon>
        <taxon>Eimeriorina</taxon>
        <taxon>Eimeriidae</taxon>
        <taxon>Cyclospora</taxon>
    </lineage>
</organism>
<name>A0A1D3CZE0_9EIME</name>
<evidence type="ECO:0000313" key="3">
    <source>
        <dbReference type="Proteomes" id="UP000095192"/>
    </source>
</evidence>
<protein>
    <recommendedName>
        <fullName evidence="4">Transmembrane protein</fullName>
    </recommendedName>
</protein>
<evidence type="ECO:0008006" key="4">
    <source>
        <dbReference type="Google" id="ProtNLM"/>
    </source>
</evidence>
<sequence length="152" mass="15743">MVSRANLSGTLRGVLQKARAVFTCVAGGPSSSAGAFSRGAASIKGLTRKGSFLPAAAARVKQRTVSANEQLGAWALREAAPAFRVRGNKYASYPGAPPVAGGSQMPLEQQKKANLLSGILILGAATVLIGTPLYLNRRYGVQADKYRQGGSP</sequence>